<keyword evidence="2" id="KW-1185">Reference proteome</keyword>
<reference evidence="1" key="1">
    <citation type="submission" date="2024-05" db="EMBL/GenBank/DDBJ databases">
        <title>Isolation and characterization of Sporomusa carbonis sp. nov., a carboxydotrophic hydrogenogen in the genus of Sporomusa isolated from a charcoal burning pile.</title>
        <authorList>
            <person name="Boeer T."/>
            <person name="Rosenbaum F."/>
            <person name="Eysell L."/>
            <person name="Mueller V."/>
            <person name="Daniel R."/>
            <person name="Poehlein A."/>
        </authorList>
    </citation>
    <scope>NUCLEOTIDE SEQUENCE [LARGE SCALE GENOMIC DNA]</scope>
    <source>
        <strain evidence="1">DSM 10669</strain>
    </source>
</reference>
<gene>
    <name evidence="1" type="ORF">SPSIL_050050</name>
</gene>
<proteinExistence type="predicted"/>
<dbReference type="Proteomes" id="UP000216752">
    <property type="component" value="Chromosome"/>
</dbReference>
<accession>A0ABZ3ISW2</accession>
<evidence type="ECO:0000313" key="1">
    <source>
        <dbReference type="EMBL" id="XFO68781.1"/>
    </source>
</evidence>
<name>A0ABZ3ISW2_9FIRM</name>
<dbReference type="EMBL" id="CP155573">
    <property type="protein sequence ID" value="XFO68781.1"/>
    <property type="molecule type" value="Genomic_DNA"/>
</dbReference>
<sequence length="41" mass="4591">MTAQIEYILQRPVCGEGEGMPKPSQISPELCQISTETRKIK</sequence>
<evidence type="ECO:0000313" key="2">
    <source>
        <dbReference type="Proteomes" id="UP000216752"/>
    </source>
</evidence>
<organism evidence="1 2">
    <name type="scientific">Sporomusa silvacetica DSM 10669</name>
    <dbReference type="NCBI Taxonomy" id="1123289"/>
    <lineage>
        <taxon>Bacteria</taxon>
        <taxon>Bacillati</taxon>
        <taxon>Bacillota</taxon>
        <taxon>Negativicutes</taxon>
        <taxon>Selenomonadales</taxon>
        <taxon>Sporomusaceae</taxon>
        <taxon>Sporomusa</taxon>
    </lineage>
</organism>
<protein>
    <submittedName>
        <fullName evidence="1">Uncharacterized protein</fullName>
    </submittedName>
</protein>